<evidence type="ECO:0000313" key="2">
    <source>
        <dbReference type="Proteomes" id="UP000789342"/>
    </source>
</evidence>
<keyword evidence="2" id="KW-1185">Reference proteome</keyword>
<dbReference type="Proteomes" id="UP000789342">
    <property type="component" value="Unassembled WGS sequence"/>
</dbReference>
<gene>
    <name evidence="1" type="ORF">AMORRO_LOCUS5599</name>
</gene>
<accession>A0A9N9B1K4</accession>
<evidence type="ECO:0000313" key="1">
    <source>
        <dbReference type="EMBL" id="CAG8551585.1"/>
    </source>
</evidence>
<proteinExistence type="predicted"/>
<sequence length="261" mass="29290">MDNFPFAFEYIEQASGCGSVPGFVRQNTNLVVRSPKGTDFNGLDGIWKSGFALYCGLLGFALARVMMWEAPVRFRPRQSDDVGSSSQINIDTPDWNSIIEMKCEERIKVKRRINTYFINKLKGINAVQKGPSPYIVDYDELVSKSIALDGLNHLRNQCLILVHQTPMSTIIGSNLDIVFSRALQEFIGLGGHKVIDGKSADLLAWIEKTGEDRNEGLFKFSNLIGYDGVYIYDEYGNLNIASRLNLISDMKAGIIRLLEFM</sequence>
<reference evidence="1" key="1">
    <citation type="submission" date="2021-06" db="EMBL/GenBank/DDBJ databases">
        <authorList>
            <person name="Kallberg Y."/>
            <person name="Tangrot J."/>
            <person name="Rosling A."/>
        </authorList>
    </citation>
    <scope>NUCLEOTIDE SEQUENCE</scope>
    <source>
        <strain evidence="1">CL551</strain>
    </source>
</reference>
<comment type="caution">
    <text evidence="1">The sequence shown here is derived from an EMBL/GenBank/DDBJ whole genome shotgun (WGS) entry which is preliminary data.</text>
</comment>
<organism evidence="1 2">
    <name type="scientific">Acaulospora morrowiae</name>
    <dbReference type="NCBI Taxonomy" id="94023"/>
    <lineage>
        <taxon>Eukaryota</taxon>
        <taxon>Fungi</taxon>
        <taxon>Fungi incertae sedis</taxon>
        <taxon>Mucoromycota</taxon>
        <taxon>Glomeromycotina</taxon>
        <taxon>Glomeromycetes</taxon>
        <taxon>Diversisporales</taxon>
        <taxon>Acaulosporaceae</taxon>
        <taxon>Acaulospora</taxon>
    </lineage>
</organism>
<name>A0A9N9B1K4_9GLOM</name>
<dbReference type="AlphaFoldDB" id="A0A9N9B1K4"/>
<protein>
    <submittedName>
        <fullName evidence="1">18734_t:CDS:1</fullName>
    </submittedName>
</protein>
<feature type="non-terminal residue" evidence="1">
    <location>
        <position position="261"/>
    </location>
</feature>
<dbReference type="EMBL" id="CAJVPV010003427">
    <property type="protein sequence ID" value="CAG8551585.1"/>
    <property type="molecule type" value="Genomic_DNA"/>
</dbReference>